<keyword evidence="2" id="KW-1185">Reference proteome</keyword>
<evidence type="ECO:0000313" key="2">
    <source>
        <dbReference type="Proteomes" id="UP000029363"/>
    </source>
</evidence>
<sequence>MARLNKRQLKKAHKKRIDQLFKNDNSELICKLLSNQLQHVSQLSDHLHMVDWVANET</sequence>
<dbReference type="Proteomes" id="UP000029363">
    <property type="component" value="Segment"/>
</dbReference>
<evidence type="ECO:0000313" key="1">
    <source>
        <dbReference type="EMBL" id="AIM50609.1"/>
    </source>
</evidence>
<name>A0A088FV96_9CAUD</name>
<proteinExistence type="predicted"/>
<organism evidence="1 2">
    <name type="scientific">Shigella phage Shf125875</name>
    <dbReference type="NCBI Taxonomy" id="1541825"/>
    <lineage>
        <taxon>Viruses</taxon>
        <taxon>Duplodnaviria</taxon>
        <taxon>Heunggongvirae</taxon>
        <taxon>Uroviricota</taxon>
        <taxon>Caudoviricetes</taxon>
        <taxon>Pantevenvirales</taxon>
        <taxon>Straboviridae</taxon>
        <taxon>Tevenvirinae</taxon>
        <taxon>Mosigvirus</taxon>
        <taxon>Mosigvirus utam</taxon>
    </lineage>
</organism>
<dbReference type="RefSeq" id="YP_009100569.1">
    <property type="nucleotide sequence ID" value="NC_025437.1"/>
</dbReference>
<dbReference type="GeneID" id="22277275"/>
<accession>A0A088FV96</accession>
<dbReference type="EMBL" id="KM407600">
    <property type="protein sequence ID" value="AIM50609.1"/>
    <property type="molecule type" value="Genomic_DNA"/>
</dbReference>
<dbReference type="KEGG" id="vg:22277275"/>
<protein>
    <submittedName>
        <fullName evidence="1">Uncharacterized protein</fullName>
    </submittedName>
</protein>
<reference evidence="1 2" key="1">
    <citation type="submission" date="2014-08" db="EMBL/GenBank/DDBJ databases">
        <title>Isolation and development of bioluminescent reporter phages for bacterial dysentery.</title>
        <authorList>
            <person name="Schofield D.A."/>
            <person name="Wray D.J."/>
            <person name="Molineux I.J."/>
        </authorList>
    </citation>
    <scope>NUCLEOTIDE SEQUENCE [LARGE SCALE GENOMIC DNA]</scope>
</reference>